<dbReference type="SMART" id="SM00901">
    <property type="entry name" value="FRG"/>
    <property type="match status" value="1"/>
</dbReference>
<gene>
    <name evidence="2" type="ORF">QVN40_08370</name>
</gene>
<name>A0AAW7JYX3_9ACTN</name>
<dbReference type="EMBL" id="JAUEIR010000007">
    <property type="protein sequence ID" value="MDN0069710.1"/>
    <property type="molecule type" value="Genomic_DNA"/>
</dbReference>
<feature type="domain" description="FRG" evidence="1">
    <location>
        <begin position="34"/>
        <end position="124"/>
    </location>
</feature>
<organism evidence="2 3">
    <name type="scientific">Collinsella ihumii</name>
    <dbReference type="NCBI Taxonomy" id="1720204"/>
    <lineage>
        <taxon>Bacteria</taxon>
        <taxon>Bacillati</taxon>
        <taxon>Actinomycetota</taxon>
        <taxon>Coriobacteriia</taxon>
        <taxon>Coriobacteriales</taxon>
        <taxon>Coriobacteriaceae</taxon>
        <taxon>Collinsella</taxon>
    </lineage>
</organism>
<evidence type="ECO:0000313" key="2">
    <source>
        <dbReference type="EMBL" id="MDN0069710.1"/>
    </source>
</evidence>
<accession>A0AAW7JYX3</accession>
<comment type="caution">
    <text evidence="2">The sequence shown here is derived from an EMBL/GenBank/DDBJ whole genome shotgun (WGS) entry which is preliminary data.</text>
</comment>
<evidence type="ECO:0000313" key="3">
    <source>
        <dbReference type="Proteomes" id="UP001168505"/>
    </source>
</evidence>
<dbReference type="RefSeq" id="WP_289820866.1">
    <property type="nucleotide sequence ID" value="NZ_JAUEIM010000020.1"/>
</dbReference>
<evidence type="ECO:0000259" key="1">
    <source>
        <dbReference type="SMART" id="SM00901"/>
    </source>
</evidence>
<protein>
    <submittedName>
        <fullName evidence="2">FRG domain-containing protein</fullName>
    </submittedName>
</protein>
<dbReference type="Proteomes" id="UP001168505">
    <property type="component" value="Unassembled WGS sequence"/>
</dbReference>
<dbReference type="InterPro" id="IPR014966">
    <property type="entry name" value="FRG-dom"/>
</dbReference>
<dbReference type="AlphaFoldDB" id="A0AAW7JYX3"/>
<dbReference type="Pfam" id="PF08867">
    <property type="entry name" value="FRG"/>
    <property type="match status" value="1"/>
</dbReference>
<reference evidence="2" key="1">
    <citation type="submission" date="2023-06" db="EMBL/GenBank/DDBJ databases">
        <authorList>
            <person name="Zeman M."/>
            <person name="Kubasova T."/>
            <person name="Jahodarova E."/>
            <person name="Nykrynova M."/>
            <person name="Rychlik I."/>
        </authorList>
    </citation>
    <scope>NUCLEOTIDE SEQUENCE</scope>
    <source>
        <strain evidence="2">15_COKtk</strain>
    </source>
</reference>
<proteinExistence type="predicted"/>
<reference evidence="2" key="2">
    <citation type="submission" date="2023-08" db="EMBL/GenBank/DDBJ databases">
        <title>Identification and characterization of horizontal gene transfer across gut microbiota members of farm animals based on homology search.</title>
        <authorList>
            <person name="Schwarzerova J."/>
            <person name="Nykrynova M."/>
            <person name="Jureckova K."/>
            <person name="Cejkova D."/>
            <person name="Rychlik I."/>
        </authorList>
    </citation>
    <scope>NUCLEOTIDE SEQUENCE</scope>
    <source>
        <strain evidence="2">15_COKtk</strain>
    </source>
</reference>
<sequence>MEARDQESCGISSVSDYLAIVGNASNRDFLINGVNGVTFYRGQSDSKWELSPSLFREGLLDSENVLLTSIRRYRPDDFSGSRLQQLALLQHYGMPTRLLDVTTNPLVGLYFACGEPKDADGRVFVFPKMPTSWGSDPFISMVIDFCFDFCAVKCDLDAVLDQVKANYSVTPHHIMPDTVKRLLAHLTSPHQFVLPEWTNPRIGAQRGAFIVCGMDLLCVEPAISHVDPNKQYYFFGPTSDLYGRLEKRGAFSLIVPHQYKEDILRQLEAIGIDESSLFPDLPHAIAHTVREVKARKLGPHCFS</sequence>